<sequence>MSIRLFAQPYDFSASGFYFTSLEEYQAQFDARLPVEEYEIQLIDGSDADVEVFGMMGVNQASIEKFFEAAEEYSYLTEDEMTAVKFIVEYENYSFQYAMDNYEDVRIYRGTLADVGAEMVEESGLLSDIPESVARYFDFESYARDIEFNGGLIEFQNEVYATPSA</sequence>
<dbReference type="Proteomes" id="UP000239469">
    <property type="component" value="Unassembled WGS sequence"/>
</dbReference>
<dbReference type="InterPro" id="IPR041893">
    <property type="entry name" value="ArdA_dom3"/>
</dbReference>
<dbReference type="InterPro" id="IPR009899">
    <property type="entry name" value="ArdA"/>
</dbReference>
<gene>
    <name evidence="1" type="ORF">BUE93_07745</name>
</gene>
<dbReference type="EMBL" id="MTBD01000016">
    <property type="protein sequence ID" value="PRP71253.1"/>
    <property type="molecule type" value="Genomic_DNA"/>
</dbReference>
<evidence type="ECO:0000313" key="1">
    <source>
        <dbReference type="EMBL" id="PRP71253.1"/>
    </source>
</evidence>
<reference evidence="1 2" key="1">
    <citation type="submission" date="2017-01" db="EMBL/GenBank/DDBJ databases">
        <title>New insights into the genetic diversity of Chromobacterium isolated from tropical freshwater lake.</title>
        <authorList>
            <person name="Santos A.B."/>
            <person name="Nascimento A.M."/>
            <person name="Da Silva P.C."/>
        </authorList>
    </citation>
    <scope>NUCLEOTIDE SEQUENCE [LARGE SCALE GENOMIC DNA]</scope>
    <source>
        <strain evidence="1 2">56AF</strain>
    </source>
</reference>
<name>A0A2S9X6E3_9NEIS</name>
<evidence type="ECO:0000313" key="2">
    <source>
        <dbReference type="Proteomes" id="UP000239469"/>
    </source>
</evidence>
<dbReference type="OrthoDB" id="944647at2"/>
<dbReference type="AlphaFoldDB" id="A0A2S9X6E3"/>
<proteinExistence type="predicted"/>
<protein>
    <recommendedName>
        <fullName evidence="3">Antirestriction protein ArdA</fullName>
    </recommendedName>
</protein>
<organism evidence="1 2">
    <name type="scientific">Chromobacterium amazonense</name>
    <dbReference type="NCBI Taxonomy" id="1382803"/>
    <lineage>
        <taxon>Bacteria</taxon>
        <taxon>Pseudomonadati</taxon>
        <taxon>Pseudomonadota</taxon>
        <taxon>Betaproteobacteria</taxon>
        <taxon>Neisseriales</taxon>
        <taxon>Chromobacteriaceae</taxon>
        <taxon>Chromobacterium</taxon>
    </lineage>
</organism>
<dbReference type="RefSeq" id="WP_106076372.1">
    <property type="nucleotide sequence ID" value="NZ_MTBD01000016.1"/>
</dbReference>
<comment type="caution">
    <text evidence="1">The sequence shown here is derived from an EMBL/GenBank/DDBJ whole genome shotgun (WGS) entry which is preliminary data.</text>
</comment>
<accession>A0A2S9X6E3</accession>
<dbReference type="Pfam" id="PF07275">
    <property type="entry name" value="ArdA"/>
    <property type="match status" value="1"/>
</dbReference>
<evidence type="ECO:0008006" key="3">
    <source>
        <dbReference type="Google" id="ProtNLM"/>
    </source>
</evidence>
<dbReference type="Gene3D" id="1.10.10.1190">
    <property type="entry name" value="Antirestriction protein ArdA, domain 3"/>
    <property type="match status" value="1"/>
</dbReference>